<dbReference type="SUPFAM" id="SSF53254">
    <property type="entry name" value="Phosphoglycerate mutase-like"/>
    <property type="match status" value="1"/>
</dbReference>
<sequence>MAETKTVVHLMRHGEVYNPDGILYGRLPGFRLSDLGQKMAERVADHLADHDVRAVVASPLQRAQETAAPIASRHDLEVATDERLIEAANFFEGKKFSVGDGVLKRPAVWFKLWNPMKPSWGEPYKEQVKRMHAALHDAAQLAPGHEVVLVSHQLPIWISRLAAENRSFLHDPRKRECTLASLTSFEFIGGRITAVRYSEPAKDLLPVKNTKKFVAGA</sequence>
<dbReference type="Proteomes" id="UP001499854">
    <property type="component" value="Unassembled WGS sequence"/>
</dbReference>
<proteinExistence type="predicted"/>
<evidence type="ECO:0000313" key="1">
    <source>
        <dbReference type="EMBL" id="GAA1979933.1"/>
    </source>
</evidence>
<dbReference type="RefSeq" id="WP_344659179.1">
    <property type="nucleotide sequence ID" value="NZ_BAAAQM010000026.1"/>
</dbReference>
<dbReference type="InterPro" id="IPR050275">
    <property type="entry name" value="PGM_Phosphatase"/>
</dbReference>
<keyword evidence="2" id="KW-1185">Reference proteome</keyword>
<name>A0ABP5DHE5_9ACTN</name>
<gene>
    <name evidence="1" type="ORF">GCM10009838_46320</name>
</gene>
<reference evidence="2" key="1">
    <citation type="journal article" date="2019" name="Int. J. Syst. Evol. Microbiol.">
        <title>The Global Catalogue of Microorganisms (GCM) 10K type strain sequencing project: providing services to taxonomists for standard genome sequencing and annotation.</title>
        <authorList>
            <consortium name="The Broad Institute Genomics Platform"/>
            <consortium name="The Broad Institute Genome Sequencing Center for Infectious Disease"/>
            <person name="Wu L."/>
            <person name="Ma J."/>
        </authorList>
    </citation>
    <scope>NUCLEOTIDE SEQUENCE [LARGE SCALE GENOMIC DNA]</scope>
    <source>
        <strain evidence="2">JCM 16013</strain>
    </source>
</reference>
<protein>
    <submittedName>
        <fullName evidence="1">Histidine phosphatase family protein</fullName>
    </submittedName>
</protein>
<dbReference type="CDD" id="cd07067">
    <property type="entry name" value="HP_PGM_like"/>
    <property type="match status" value="1"/>
</dbReference>
<evidence type="ECO:0000313" key="2">
    <source>
        <dbReference type="Proteomes" id="UP001499854"/>
    </source>
</evidence>
<dbReference type="InterPro" id="IPR013078">
    <property type="entry name" value="His_Pase_superF_clade-1"/>
</dbReference>
<dbReference type="PANTHER" id="PTHR48100">
    <property type="entry name" value="BROAD-SPECIFICITY PHOSPHATASE YOR283W-RELATED"/>
    <property type="match status" value="1"/>
</dbReference>
<dbReference type="Pfam" id="PF00300">
    <property type="entry name" value="His_Phos_1"/>
    <property type="match status" value="1"/>
</dbReference>
<organism evidence="1 2">
    <name type="scientific">Catenulispora subtropica</name>
    <dbReference type="NCBI Taxonomy" id="450798"/>
    <lineage>
        <taxon>Bacteria</taxon>
        <taxon>Bacillati</taxon>
        <taxon>Actinomycetota</taxon>
        <taxon>Actinomycetes</taxon>
        <taxon>Catenulisporales</taxon>
        <taxon>Catenulisporaceae</taxon>
        <taxon>Catenulispora</taxon>
    </lineage>
</organism>
<dbReference type="EMBL" id="BAAAQM010000026">
    <property type="protein sequence ID" value="GAA1979933.1"/>
    <property type="molecule type" value="Genomic_DNA"/>
</dbReference>
<dbReference type="SMART" id="SM00855">
    <property type="entry name" value="PGAM"/>
    <property type="match status" value="1"/>
</dbReference>
<comment type="caution">
    <text evidence="1">The sequence shown here is derived from an EMBL/GenBank/DDBJ whole genome shotgun (WGS) entry which is preliminary data.</text>
</comment>
<dbReference type="Gene3D" id="3.40.50.1240">
    <property type="entry name" value="Phosphoglycerate mutase-like"/>
    <property type="match status" value="1"/>
</dbReference>
<accession>A0ABP5DHE5</accession>
<dbReference type="PANTHER" id="PTHR48100:SF51">
    <property type="entry name" value="PHOSPHOGLYCERATE MUTASE"/>
    <property type="match status" value="1"/>
</dbReference>
<dbReference type="InterPro" id="IPR029033">
    <property type="entry name" value="His_PPase_superfam"/>
</dbReference>